<evidence type="ECO:0000256" key="8">
    <source>
        <dbReference type="SAM" id="SignalP"/>
    </source>
</evidence>
<feature type="region of interest" description="Disordered" evidence="7">
    <location>
        <begin position="462"/>
        <end position="484"/>
    </location>
</feature>
<sequence length="484" mass="52249">MRAFVLALFVGAASLAAAVDVSGLEASDVRPANNDSSKIRKFDVSSLGVDNVTQFTGYLDDEQQDKHLFYWFFESRGSPATDPVVLWVEGGPGCSSMLSLFQQVGPAKINENLDITSNNFSWTSRASMIFLDQPVNTGFSFGSGRVNTTADAAKDVYSLMTLFFQQFPQYAKQDFHVAGSSYSGHYVPAIAAEILSHQDRIINLKSTIIGDGITDSLVQNQFFQPMACGQGGVPAVVDNATCQAMKAAMPECQALVQSCYDTDETAACVKATSVCDKNLLDPVAENGANIYNLRQECQGDTSNFCTDSVPPIDKWLNKPEVLKTLGVGDVGRWEVCSEGVSADFSKAGDASKPLQRQAAKALEQIPMLVYAGDGDFICSWLGNQAWTNALDWSGHDAFNSSQPQALRANGSAQDYGEIKAANGLAFVRIFNAGHCAALDQPAAMFDLFSRWMAGEWASVKSKSPARTERLQGQCQAGNGLTKRQ</sequence>
<dbReference type="InterPro" id="IPR001563">
    <property type="entry name" value="Peptidase_S10"/>
</dbReference>
<organism evidence="9 10">
    <name type="scientific">Ophiocordyceps sinensis</name>
    <dbReference type="NCBI Taxonomy" id="72228"/>
    <lineage>
        <taxon>Eukaryota</taxon>
        <taxon>Fungi</taxon>
        <taxon>Dikarya</taxon>
        <taxon>Ascomycota</taxon>
        <taxon>Pezizomycotina</taxon>
        <taxon>Sordariomycetes</taxon>
        <taxon>Hypocreomycetidae</taxon>
        <taxon>Hypocreales</taxon>
        <taxon>Ophiocordycipitaceae</taxon>
        <taxon>Ophiocordyceps</taxon>
    </lineage>
</organism>
<comment type="similarity">
    <text evidence="1">Belongs to the peptidase S10 family.</text>
</comment>
<evidence type="ECO:0000256" key="7">
    <source>
        <dbReference type="SAM" id="MobiDB-lite"/>
    </source>
</evidence>
<name>A0A8H4LXH4_9HYPO</name>
<evidence type="ECO:0000256" key="3">
    <source>
        <dbReference type="ARBA" id="ARBA00022645"/>
    </source>
</evidence>
<keyword evidence="4" id="KW-0645">Protease</keyword>
<keyword evidence="3" id="KW-0121">Carboxypeptidase</keyword>
<proteinExistence type="inferred from homology"/>
<keyword evidence="5" id="KW-0378">Hydrolase</keyword>
<evidence type="ECO:0000256" key="5">
    <source>
        <dbReference type="ARBA" id="ARBA00022801"/>
    </source>
</evidence>
<dbReference type="GO" id="GO:0006508">
    <property type="term" value="P:proteolysis"/>
    <property type="evidence" value="ECO:0007669"/>
    <property type="project" value="UniProtKB-KW"/>
</dbReference>
<keyword evidence="10" id="KW-1185">Reference proteome</keyword>
<keyword evidence="8" id="KW-0732">Signal</keyword>
<evidence type="ECO:0000313" key="9">
    <source>
        <dbReference type="EMBL" id="KAF4507388.1"/>
    </source>
</evidence>
<dbReference type="GO" id="GO:0004185">
    <property type="term" value="F:serine-type carboxypeptidase activity"/>
    <property type="evidence" value="ECO:0007669"/>
    <property type="project" value="UniProtKB-EC"/>
</dbReference>
<dbReference type="AlphaFoldDB" id="A0A8H4LXH4"/>
<reference evidence="9 10" key="1">
    <citation type="journal article" date="2020" name="Genome Biol. Evol.">
        <title>A new high-quality draft genome assembly of the Chinese cordyceps Ophiocordyceps sinensis.</title>
        <authorList>
            <person name="Shu R."/>
            <person name="Zhang J."/>
            <person name="Meng Q."/>
            <person name="Zhang H."/>
            <person name="Zhou G."/>
            <person name="Li M."/>
            <person name="Wu P."/>
            <person name="Zhao Y."/>
            <person name="Chen C."/>
            <person name="Qin Q."/>
        </authorList>
    </citation>
    <scope>NUCLEOTIDE SEQUENCE [LARGE SCALE GENOMIC DNA]</scope>
    <source>
        <strain evidence="9 10">IOZ07</strain>
    </source>
</reference>
<feature type="signal peptide" evidence="8">
    <location>
        <begin position="1"/>
        <end position="18"/>
    </location>
</feature>
<dbReference type="InterPro" id="IPR029058">
    <property type="entry name" value="AB_hydrolase_fold"/>
</dbReference>
<dbReference type="GO" id="GO:0000324">
    <property type="term" value="C:fungal-type vacuole"/>
    <property type="evidence" value="ECO:0007669"/>
    <property type="project" value="TreeGrafter"/>
</dbReference>
<evidence type="ECO:0000256" key="4">
    <source>
        <dbReference type="ARBA" id="ARBA00022670"/>
    </source>
</evidence>
<comment type="caution">
    <text evidence="9">The sequence shown here is derived from an EMBL/GenBank/DDBJ whole genome shotgun (WGS) entry which is preliminary data.</text>
</comment>
<dbReference type="PRINTS" id="PR00724">
    <property type="entry name" value="CRBOXYPTASEC"/>
</dbReference>
<dbReference type="OrthoDB" id="443318at2759"/>
<evidence type="ECO:0000256" key="1">
    <source>
        <dbReference type="ARBA" id="ARBA00009431"/>
    </source>
</evidence>
<dbReference type="Proteomes" id="UP000557566">
    <property type="component" value="Unassembled WGS sequence"/>
</dbReference>
<gene>
    <name evidence="9" type="ORF">G6O67_006029</name>
</gene>
<dbReference type="PANTHER" id="PTHR11802">
    <property type="entry name" value="SERINE PROTEASE FAMILY S10 SERINE CARBOXYPEPTIDASE"/>
    <property type="match status" value="1"/>
</dbReference>
<dbReference type="EMBL" id="JAAVMX010000006">
    <property type="protein sequence ID" value="KAF4507388.1"/>
    <property type="molecule type" value="Genomic_DNA"/>
</dbReference>
<dbReference type="Pfam" id="PF00450">
    <property type="entry name" value="Peptidase_S10"/>
    <property type="match status" value="1"/>
</dbReference>
<keyword evidence="6" id="KW-0325">Glycoprotein</keyword>
<dbReference type="EC" id="3.4.16.5" evidence="2"/>
<dbReference type="Gene3D" id="1.10.287.410">
    <property type="match status" value="1"/>
</dbReference>
<evidence type="ECO:0000256" key="6">
    <source>
        <dbReference type="ARBA" id="ARBA00023180"/>
    </source>
</evidence>
<evidence type="ECO:0000313" key="10">
    <source>
        <dbReference type="Proteomes" id="UP000557566"/>
    </source>
</evidence>
<dbReference type="SUPFAM" id="SSF53474">
    <property type="entry name" value="alpha/beta-Hydrolases"/>
    <property type="match status" value="1"/>
</dbReference>
<protein>
    <recommendedName>
        <fullName evidence="2">carboxypeptidase C</fullName>
        <ecNumber evidence="2">3.4.16.5</ecNumber>
    </recommendedName>
</protein>
<dbReference type="Gene3D" id="3.40.50.1820">
    <property type="entry name" value="alpha/beta hydrolase"/>
    <property type="match status" value="1"/>
</dbReference>
<dbReference type="PANTHER" id="PTHR11802:SF113">
    <property type="entry name" value="SERINE CARBOXYPEPTIDASE CTSA-4.1"/>
    <property type="match status" value="1"/>
</dbReference>
<feature type="chain" id="PRO_5034218025" description="carboxypeptidase C" evidence="8">
    <location>
        <begin position="19"/>
        <end position="484"/>
    </location>
</feature>
<accession>A0A8H4LXH4</accession>
<evidence type="ECO:0000256" key="2">
    <source>
        <dbReference type="ARBA" id="ARBA00012446"/>
    </source>
</evidence>